<accession>A0A7X0B326</accession>
<dbReference type="EMBL" id="JACIIZ010000015">
    <property type="protein sequence ID" value="MBB6254126.1"/>
    <property type="molecule type" value="Genomic_DNA"/>
</dbReference>
<gene>
    <name evidence="2" type="ORF">FHS74_004709</name>
</gene>
<comment type="caution">
    <text evidence="2">The sequence shown here is derived from an EMBL/GenBank/DDBJ whole genome shotgun (WGS) entry which is preliminary data.</text>
</comment>
<evidence type="ECO:0000313" key="2">
    <source>
        <dbReference type="EMBL" id="MBB6254126.1"/>
    </source>
</evidence>
<evidence type="ECO:0000256" key="1">
    <source>
        <dbReference type="SAM" id="Phobius"/>
    </source>
</evidence>
<feature type="transmembrane region" description="Helical" evidence="1">
    <location>
        <begin position="45"/>
        <end position="65"/>
    </location>
</feature>
<dbReference type="AlphaFoldDB" id="A0A7X0B326"/>
<reference evidence="2 3" key="1">
    <citation type="submission" date="2020-08" db="EMBL/GenBank/DDBJ databases">
        <title>Genomic Encyclopedia of Type Strains, Phase IV (KMG-IV): sequencing the most valuable type-strain genomes for metagenomic binning, comparative biology and taxonomic classification.</title>
        <authorList>
            <person name="Goeker M."/>
        </authorList>
    </citation>
    <scope>NUCLEOTIDE SEQUENCE [LARGE SCALE GENOMIC DNA]</scope>
    <source>
        <strain evidence="2 3">DSM 22198</strain>
    </source>
</reference>
<name>A0A7X0B326_9PROT</name>
<feature type="transmembrane region" description="Helical" evidence="1">
    <location>
        <begin position="72"/>
        <end position="91"/>
    </location>
</feature>
<keyword evidence="1" id="KW-0472">Membrane</keyword>
<proteinExistence type="predicted"/>
<organism evidence="2 3">
    <name type="scientific">Nitrospirillum iridis</name>
    <dbReference type="NCBI Taxonomy" id="765888"/>
    <lineage>
        <taxon>Bacteria</taxon>
        <taxon>Pseudomonadati</taxon>
        <taxon>Pseudomonadota</taxon>
        <taxon>Alphaproteobacteria</taxon>
        <taxon>Rhodospirillales</taxon>
        <taxon>Azospirillaceae</taxon>
        <taxon>Nitrospirillum</taxon>
    </lineage>
</organism>
<protein>
    <submittedName>
        <fullName evidence="2">Uncharacterized protein</fullName>
    </submittedName>
</protein>
<feature type="transmembrane region" description="Helical" evidence="1">
    <location>
        <begin position="103"/>
        <end position="122"/>
    </location>
</feature>
<dbReference type="RefSeq" id="WP_184806058.1">
    <property type="nucleotide sequence ID" value="NZ_JACIIZ010000015.1"/>
</dbReference>
<keyword evidence="1" id="KW-1133">Transmembrane helix</keyword>
<keyword evidence="1" id="KW-0812">Transmembrane</keyword>
<dbReference type="Proteomes" id="UP000539175">
    <property type="component" value="Unassembled WGS sequence"/>
</dbReference>
<evidence type="ECO:0000313" key="3">
    <source>
        <dbReference type="Proteomes" id="UP000539175"/>
    </source>
</evidence>
<sequence length="140" mass="15268">MTPVSATPVSVFRLNLLRGGYLLLAGGIGAAMWPELLAQGPALELMHGAALSMLCALGLLAALGLRHPLAMLPLLMFEMTWKLLWSLRIALPLWLDGRLDGDHISTLGACLIAVVFPVLIPWRYVLDTYVRRAADPWRAA</sequence>
<feature type="transmembrane region" description="Helical" evidence="1">
    <location>
        <begin position="12"/>
        <end position="33"/>
    </location>
</feature>
<keyword evidence="3" id="KW-1185">Reference proteome</keyword>